<feature type="transmembrane region" description="Helical" evidence="8">
    <location>
        <begin position="181"/>
        <end position="212"/>
    </location>
</feature>
<feature type="transmembrane region" description="Helical" evidence="8">
    <location>
        <begin position="233"/>
        <end position="254"/>
    </location>
</feature>
<proteinExistence type="predicted"/>
<evidence type="ECO:0000256" key="1">
    <source>
        <dbReference type="ARBA" id="ARBA00004651"/>
    </source>
</evidence>
<keyword evidence="11" id="KW-1185">Reference proteome</keyword>
<dbReference type="GO" id="GO:0016763">
    <property type="term" value="F:pentosyltransferase activity"/>
    <property type="evidence" value="ECO:0007669"/>
    <property type="project" value="TreeGrafter"/>
</dbReference>
<keyword evidence="4" id="KW-0808">Transferase</keyword>
<evidence type="ECO:0000313" key="11">
    <source>
        <dbReference type="Proteomes" id="UP000214646"/>
    </source>
</evidence>
<evidence type="ECO:0000256" key="3">
    <source>
        <dbReference type="ARBA" id="ARBA00022676"/>
    </source>
</evidence>
<evidence type="ECO:0000256" key="8">
    <source>
        <dbReference type="SAM" id="Phobius"/>
    </source>
</evidence>
<reference evidence="11" key="1">
    <citation type="submission" date="2017-06" db="EMBL/GenBank/DDBJ databases">
        <title>Genome analysis of Fimbriiglobus ruber SP5, the first member of the order Planctomycetales with confirmed chitinolytic capability.</title>
        <authorList>
            <person name="Ravin N.V."/>
            <person name="Rakitin A.L."/>
            <person name="Ivanova A.A."/>
            <person name="Beletsky A.V."/>
            <person name="Kulichevskaya I.S."/>
            <person name="Mardanov A.V."/>
            <person name="Dedysh S.N."/>
        </authorList>
    </citation>
    <scope>NUCLEOTIDE SEQUENCE [LARGE SCALE GENOMIC DNA]</scope>
    <source>
        <strain evidence="11">SP5</strain>
    </source>
</reference>
<evidence type="ECO:0000259" key="9">
    <source>
        <dbReference type="Pfam" id="PF13231"/>
    </source>
</evidence>
<dbReference type="EMBL" id="NIDE01000019">
    <property type="protein sequence ID" value="OWK35111.1"/>
    <property type="molecule type" value="Genomic_DNA"/>
</dbReference>
<accession>A0A225D0J3</accession>
<dbReference type="Proteomes" id="UP000214646">
    <property type="component" value="Unassembled WGS sequence"/>
</dbReference>
<gene>
    <name evidence="10" type="ORF">FRUB_09953</name>
</gene>
<evidence type="ECO:0000256" key="6">
    <source>
        <dbReference type="ARBA" id="ARBA00022989"/>
    </source>
</evidence>
<feature type="transmembrane region" description="Helical" evidence="8">
    <location>
        <begin position="105"/>
        <end position="126"/>
    </location>
</feature>
<feature type="transmembrane region" description="Helical" evidence="8">
    <location>
        <begin position="437"/>
        <end position="459"/>
    </location>
</feature>
<feature type="transmembrane region" description="Helical" evidence="8">
    <location>
        <begin position="320"/>
        <end position="336"/>
    </location>
</feature>
<feature type="transmembrane region" description="Helical" evidence="8">
    <location>
        <begin position="342"/>
        <end position="362"/>
    </location>
</feature>
<feature type="transmembrane region" description="Helical" evidence="8">
    <location>
        <begin position="132"/>
        <end position="148"/>
    </location>
</feature>
<dbReference type="AlphaFoldDB" id="A0A225D0J3"/>
<dbReference type="PANTHER" id="PTHR33908">
    <property type="entry name" value="MANNOSYLTRANSFERASE YKCB-RELATED"/>
    <property type="match status" value="1"/>
</dbReference>
<dbReference type="GO" id="GO:0009103">
    <property type="term" value="P:lipopolysaccharide biosynthetic process"/>
    <property type="evidence" value="ECO:0007669"/>
    <property type="project" value="TreeGrafter"/>
</dbReference>
<evidence type="ECO:0000256" key="2">
    <source>
        <dbReference type="ARBA" id="ARBA00022475"/>
    </source>
</evidence>
<sequence length="568" mass="62306">MPDDNLTRPVEIPDRKPGICSAEFVAACAVLVAAAVLFGGRLGDRGVVSEELRWAEVAREMRQTGNFFQPTINGQTYYDKPVGSYWLIVAASYLTGEVDETAARLPAAVAGWVGVLLVMCLGARLYDARTGVFAGTVLATCFGFAFYARRATADVETVTGVLAAVWLFARHRDRPQGPWVLLLWLVMAVTSLTKGLLGFVLPLAVLGVYGLLVSVPRDRGRVAGFAERYRWFFNWWSLVAVPLAVAVYFAPFLLSERQSGSADGLDMVFRENVRRFYAPHNHTGSVYLYVGVIFVLAAPWSAFLLAALLPGKQKSDGDRLARAYFWAVFVFFTLASSRRSYYLLPVLPAVALLVARVLTAPVDELLPLARRLRVVGYVLFGCVVVGAGVLLLPPANLLPAPYDHLPDLPARWAYATGCVASPIAFGWSVVRARHRLPAVVAAITFAGLAYALLVALPAADEFRTRRTFAAEVRARVADAPDHLALYHARDIAFDLNHPVRLHEYTAPDELTAALRAGTVRWVIARRRYLAGLTLPAAVQFEEKAYPWDGTDQLGDKMVLLEATGSHER</sequence>
<name>A0A225D0J3_9BACT</name>
<evidence type="ECO:0000256" key="7">
    <source>
        <dbReference type="ARBA" id="ARBA00023136"/>
    </source>
</evidence>
<comment type="caution">
    <text evidence="10">The sequence shown here is derived from an EMBL/GenBank/DDBJ whole genome shotgun (WGS) entry which is preliminary data.</text>
</comment>
<keyword evidence="6 8" id="KW-1133">Transmembrane helix</keyword>
<dbReference type="InterPro" id="IPR038731">
    <property type="entry name" value="RgtA/B/C-like"/>
</dbReference>
<keyword evidence="2" id="KW-1003">Cell membrane</keyword>
<dbReference type="GO" id="GO:0010041">
    <property type="term" value="P:response to iron(III) ion"/>
    <property type="evidence" value="ECO:0007669"/>
    <property type="project" value="TreeGrafter"/>
</dbReference>
<feature type="transmembrane region" description="Helical" evidence="8">
    <location>
        <begin position="412"/>
        <end position="430"/>
    </location>
</feature>
<organism evidence="10 11">
    <name type="scientific">Fimbriiglobus ruber</name>
    <dbReference type="NCBI Taxonomy" id="1908690"/>
    <lineage>
        <taxon>Bacteria</taxon>
        <taxon>Pseudomonadati</taxon>
        <taxon>Planctomycetota</taxon>
        <taxon>Planctomycetia</taxon>
        <taxon>Gemmatales</taxon>
        <taxon>Gemmataceae</taxon>
        <taxon>Fimbriiglobus</taxon>
    </lineage>
</organism>
<keyword evidence="7 8" id="KW-0472">Membrane</keyword>
<feature type="transmembrane region" description="Helical" evidence="8">
    <location>
        <begin position="286"/>
        <end position="308"/>
    </location>
</feature>
<dbReference type="PANTHER" id="PTHR33908:SF3">
    <property type="entry name" value="UNDECAPRENYL PHOSPHATE-ALPHA-4-AMINO-4-DEOXY-L-ARABINOSE ARABINOSYL TRANSFERASE"/>
    <property type="match status" value="1"/>
</dbReference>
<evidence type="ECO:0000256" key="5">
    <source>
        <dbReference type="ARBA" id="ARBA00022692"/>
    </source>
</evidence>
<keyword evidence="3" id="KW-0328">Glycosyltransferase</keyword>
<keyword evidence="5 8" id="KW-0812">Transmembrane</keyword>
<evidence type="ECO:0000313" key="10">
    <source>
        <dbReference type="EMBL" id="OWK35111.1"/>
    </source>
</evidence>
<feature type="transmembrane region" description="Helical" evidence="8">
    <location>
        <begin position="24"/>
        <end position="43"/>
    </location>
</feature>
<evidence type="ECO:0000256" key="4">
    <source>
        <dbReference type="ARBA" id="ARBA00022679"/>
    </source>
</evidence>
<dbReference type="InterPro" id="IPR050297">
    <property type="entry name" value="LipidA_mod_glycosyltrf_83"/>
</dbReference>
<protein>
    <submittedName>
        <fullName evidence="10">Polymyxin resistance protein</fullName>
    </submittedName>
</protein>
<comment type="subcellular location">
    <subcellularLocation>
        <location evidence="1">Cell membrane</location>
        <topology evidence="1">Multi-pass membrane protein</topology>
    </subcellularLocation>
</comment>
<feature type="transmembrane region" description="Helical" evidence="8">
    <location>
        <begin position="374"/>
        <end position="392"/>
    </location>
</feature>
<dbReference type="GO" id="GO:0005886">
    <property type="term" value="C:plasma membrane"/>
    <property type="evidence" value="ECO:0007669"/>
    <property type="project" value="UniProtKB-SubCell"/>
</dbReference>
<dbReference type="Pfam" id="PF13231">
    <property type="entry name" value="PMT_2"/>
    <property type="match status" value="1"/>
</dbReference>
<feature type="domain" description="Glycosyltransferase RgtA/B/C/D-like" evidence="9">
    <location>
        <begin position="79"/>
        <end position="209"/>
    </location>
</feature>